<dbReference type="AlphaFoldDB" id="A0A6J8ESJ6"/>
<evidence type="ECO:0000256" key="4">
    <source>
        <dbReference type="ARBA" id="ARBA00022833"/>
    </source>
</evidence>
<dbReference type="EMBL" id="CACVKT020009701">
    <property type="protein sequence ID" value="CAC5422863.1"/>
    <property type="molecule type" value="Genomic_DNA"/>
</dbReference>
<dbReference type="PROSITE" id="PS00028">
    <property type="entry name" value="ZINC_FINGER_C2H2_1"/>
    <property type="match status" value="1"/>
</dbReference>
<dbReference type="InterPro" id="IPR050688">
    <property type="entry name" value="Zinc_finger/UBP_domain"/>
</dbReference>
<reference evidence="8 9" key="1">
    <citation type="submission" date="2020-06" db="EMBL/GenBank/DDBJ databases">
        <authorList>
            <person name="Li R."/>
            <person name="Bekaert M."/>
        </authorList>
    </citation>
    <scope>NUCLEOTIDE SEQUENCE [LARGE SCALE GENOMIC DNA]</scope>
    <source>
        <strain evidence="9">wild</strain>
    </source>
</reference>
<evidence type="ECO:0000256" key="6">
    <source>
        <dbReference type="SAM" id="MobiDB-lite"/>
    </source>
</evidence>
<dbReference type="GO" id="GO:0005634">
    <property type="term" value="C:nucleus"/>
    <property type="evidence" value="ECO:0007669"/>
    <property type="project" value="TreeGrafter"/>
</dbReference>
<keyword evidence="3 5" id="KW-0863">Zinc-finger</keyword>
<keyword evidence="4" id="KW-0862">Zinc</keyword>
<dbReference type="SMART" id="SM00355">
    <property type="entry name" value="ZnF_C2H2"/>
    <property type="match status" value="4"/>
</dbReference>
<evidence type="ECO:0000256" key="3">
    <source>
        <dbReference type="ARBA" id="ARBA00022771"/>
    </source>
</evidence>
<gene>
    <name evidence="8" type="ORF">MCOR_54884</name>
</gene>
<protein>
    <recommendedName>
        <fullName evidence="7">C2H2-type domain-containing protein</fullName>
    </recommendedName>
</protein>
<evidence type="ECO:0000256" key="2">
    <source>
        <dbReference type="ARBA" id="ARBA00022737"/>
    </source>
</evidence>
<name>A0A6J8ESJ6_MYTCO</name>
<evidence type="ECO:0000256" key="1">
    <source>
        <dbReference type="ARBA" id="ARBA00022723"/>
    </source>
</evidence>
<accession>A0A6J8ESJ6</accession>
<keyword evidence="1" id="KW-0479">Metal-binding</keyword>
<proteinExistence type="predicted"/>
<evidence type="ECO:0000256" key="5">
    <source>
        <dbReference type="PROSITE-ProRule" id="PRU00042"/>
    </source>
</evidence>
<dbReference type="GO" id="GO:0010468">
    <property type="term" value="P:regulation of gene expression"/>
    <property type="evidence" value="ECO:0007669"/>
    <property type="project" value="TreeGrafter"/>
</dbReference>
<keyword evidence="9" id="KW-1185">Reference proteome</keyword>
<dbReference type="PANTHER" id="PTHR24403">
    <property type="entry name" value="ZINC FINGER PROTEIN"/>
    <property type="match status" value="1"/>
</dbReference>
<dbReference type="Proteomes" id="UP000507470">
    <property type="component" value="Unassembled WGS sequence"/>
</dbReference>
<feature type="region of interest" description="Disordered" evidence="6">
    <location>
        <begin position="376"/>
        <end position="416"/>
    </location>
</feature>
<dbReference type="OrthoDB" id="6072501at2759"/>
<dbReference type="Gene3D" id="3.30.160.60">
    <property type="entry name" value="Classic Zinc Finger"/>
    <property type="match status" value="2"/>
</dbReference>
<keyword evidence="2" id="KW-0677">Repeat</keyword>
<feature type="domain" description="C2H2-type" evidence="7">
    <location>
        <begin position="493"/>
        <end position="521"/>
    </location>
</feature>
<dbReference type="GO" id="GO:0008270">
    <property type="term" value="F:zinc ion binding"/>
    <property type="evidence" value="ECO:0007669"/>
    <property type="project" value="UniProtKB-KW"/>
</dbReference>
<feature type="compositionally biased region" description="Polar residues" evidence="6">
    <location>
        <begin position="394"/>
        <end position="407"/>
    </location>
</feature>
<dbReference type="InterPro" id="IPR013087">
    <property type="entry name" value="Znf_C2H2_type"/>
</dbReference>
<evidence type="ECO:0000313" key="8">
    <source>
        <dbReference type="EMBL" id="CAC5422863.1"/>
    </source>
</evidence>
<dbReference type="PANTHER" id="PTHR24403:SF67">
    <property type="entry name" value="FI01116P-RELATED"/>
    <property type="match status" value="1"/>
</dbReference>
<evidence type="ECO:0000313" key="9">
    <source>
        <dbReference type="Proteomes" id="UP000507470"/>
    </source>
</evidence>
<dbReference type="PROSITE" id="PS50157">
    <property type="entry name" value="ZINC_FINGER_C2H2_2"/>
    <property type="match status" value="1"/>
</dbReference>
<sequence>MGTVFQSISAELSAEFENLLSNNHARNFLERVCDLTGTLMISSSNNPLVAPNSLKICGSWASVSNAHNILSSYTIVRDMMKSDFEDNDNSWSEITASEYLPTPKRKRKSRKICNLIRENDEFSSSMKLKTSPANPEILDICPDSNTVSPVPVLLSSSIGNSQAFPVNLSKQKEEMPGEPVPLTPEDGDMYFIENTNNQATDFQNSDNQSNNAEEGGKGRYPCTLCKHYTTTSAKNLEAHLDRFHFKPVTCHICGRGFGYERDLKRHLLKNKYSCSTAKRSLINKHYVTITRSEYDTDEQSNSGVGNSIEDLVNLSKEGQDESCNDSNIHQEDLQAYNTKVFETEDSGFNLNLRIKEEPTEVEEPISLKVIPIRSLSKNSTSPPKECIEALPSPLRQSRNLDSSTNSPEDVHLDERNDSYQDSTIQRAHIPSQDQLKLMEPEFGSSNFDINVEEDFTTETTGEVTNYYCKICTYMAHKKQHMIDHICRMHKKQFACEHCNSMFGLVKDLNRHLRRTHGVDIPLKNSRGMIVKPLIPL</sequence>
<evidence type="ECO:0000259" key="7">
    <source>
        <dbReference type="PROSITE" id="PS50157"/>
    </source>
</evidence>
<organism evidence="8 9">
    <name type="scientific">Mytilus coruscus</name>
    <name type="common">Sea mussel</name>
    <dbReference type="NCBI Taxonomy" id="42192"/>
    <lineage>
        <taxon>Eukaryota</taxon>
        <taxon>Metazoa</taxon>
        <taxon>Spiralia</taxon>
        <taxon>Lophotrochozoa</taxon>
        <taxon>Mollusca</taxon>
        <taxon>Bivalvia</taxon>
        <taxon>Autobranchia</taxon>
        <taxon>Pteriomorphia</taxon>
        <taxon>Mytilida</taxon>
        <taxon>Mytiloidea</taxon>
        <taxon>Mytilidae</taxon>
        <taxon>Mytilinae</taxon>
        <taxon>Mytilus</taxon>
    </lineage>
</organism>